<feature type="region of interest" description="Disordered" evidence="1">
    <location>
        <begin position="39"/>
        <end position="79"/>
    </location>
</feature>
<protein>
    <submittedName>
        <fullName evidence="2">Uncharacterized protein</fullName>
    </submittedName>
</protein>
<reference evidence="2 3" key="1">
    <citation type="submission" date="2012-05" db="EMBL/GenBank/DDBJ databases">
        <authorList>
            <person name="Harkins D.M."/>
            <person name="Madupu R."/>
            <person name="Durkin A.S."/>
            <person name="Torralba M."/>
            <person name="Methe B."/>
            <person name="Sutton G.G."/>
            <person name="Nelson K.E."/>
        </authorList>
    </citation>
    <scope>NUCLEOTIDE SEQUENCE [LARGE SCALE GENOMIC DNA]</scope>
    <source>
        <strain evidence="2 3">F0489</strain>
    </source>
</reference>
<proteinExistence type="predicted"/>
<evidence type="ECO:0000313" key="3">
    <source>
        <dbReference type="Proteomes" id="UP000002941"/>
    </source>
</evidence>
<dbReference type="AlphaFoldDB" id="J0N7X7"/>
<dbReference type="Proteomes" id="UP000002941">
    <property type="component" value="Unassembled WGS sequence"/>
</dbReference>
<dbReference type="PATRIC" id="fig|1125718.3.peg.1706"/>
<name>J0N7X7_9ACTO</name>
<dbReference type="Gene3D" id="3.30.420.40">
    <property type="match status" value="1"/>
</dbReference>
<sequence>MVDGKGAVLATVRRDSPTIDREAVVETIAAVANELVAQYDAPHRRHRHGRQHSADPRAGGPRQRKGPPPTGTGADLREGLEARLTARVHRPANPVVVSSAGQEAGIIGAADLARQE</sequence>
<dbReference type="RefSeq" id="WP_008731934.1">
    <property type="nucleotide sequence ID" value="NZ_AKFT01000130.1"/>
</dbReference>
<gene>
    <name evidence="2" type="ORF">HMPREF1318_3027</name>
</gene>
<evidence type="ECO:0000313" key="2">
    <source>
        <dbReference type="EMBL" id="EJF42999.1"/>
    </source>
</evidence>
<keyword evidence="3" id="KW-1185">Reference proteome</keyword>
<evidence type="ECO:0000256" key="1">
    <source>
        <dbReference type="SAM" id="MobiDB-lite"/>
    </source>
</evidence>
<comment type="caution">
    <text evidence="2">The sequence shown here is derived from an EMBL/GenBank/DDBJ whole genome shotgun (WGS) entry which is preliminary data.</text>
</comment>
<accession>J0N7X7</accession>
<dbReference type="EMBL" id="AKFT01000130">
    <property type="protein sequence ID" value="EJF42999.1"/>
    <property type="molecule type" value="Genomic_DNA"/>
</dbReference>
<organism evidence="2 3">
    <name type="scientific">Actinomyces massiliensis F0489</name>
    <dbReference type="NCBI Taxonomy" id="1125718"/>
    <lineage>
        <taxon>Bacteria</taxon>
        <taxon>Bacillati</taxon>
        <taxon>Actinomycetota</taxon>
        <taxon>Actinomycetes</taxon>
        <taxon>Actinomycetales</taxon>
        <taxon>Actinomycetaceae</taxon>
        <taxon>Actinomyces</taxon>
    </lineage>
</organism>